<protein>
    <submittedName>
        <fullName evidence="2">Uncharacterized protein</fullName>
    </submittedName>
</protein>
<feature type="signal peptide" evidence="1">
    <location>
        <begin position="1"/>
        <end position="16"/>
    </location>
</feature>
<evidence type="ECO:0000313" key="2">
    <source>
        <dbReference type="EnsemblMetazoa" id="CLYHEMP013173.1"/>
    </source>
</evidence>
<sequence>MKSIIALLLLAVAANAQNLTWPKYPEQFKFTTSGPIPGYTCIQIQEPSDPVWARQTNYFCHEAGENIRNIGMRWSFTGRISTMKCRPVYEPSEPAKYKWLDNFICVPIDAPYEFQFFNYVPRMNYRCRCLQWYNAKDPDTWGDNFLCDWRVSC</sequence>
<keyword evidence="3" id="KW-1185">Reference proteome</keyword>
<proteinExistence type="predicted"/>
<accession>A0A7M5WU82</accession>
<dbReference type="EnsemblMetazoa" id="CLYHEMT013173.1">
    <property type="protein sequence ID" value="CLYHEMP013173.1"/>
    <property type="gene ID" value="CLYHEMG013173"/>
</dbReference>
<reference evidence="2" key="1">
    <citation type="submission" date="2021-01" db="UniProtKB">
        <authorList>
            <consortium name="EnsemblMetazoa"/>
        </authorList>
    </citation>
    <scope>IDENTIFICATION</scope>
</reference>
<dbReference type="OrthoDB" id="7753362at2759"/>
<feature type="chain" id="PRO_5029753440" evidence="1">
    <location>
        <begin position="17"/>
        <end position="153"/>
    </location>
</feature>
<name>A0A7M5WU82_9CNID</name>
<evidence type="ECO:0000313" key="3">
    <source>
        <dbReference type="Proteomes" id="UP000594262"/>
    </source>
</evidence>
<evidence type="ECO:0000256" key="1">
    <source>
        <dbReference type="SAM" id="SignalP"/>
    </source>
</evidence>
<organism evidence="2 3">
    <name type="scientific">Clytia hemisphaerica</name>
    <dbReference type="NCBI Taxonomy" id="252671"/>
    <lineage>
        <taxon>Eukaryota</taxon>
        <taxon>Metazoa</taxon>
        <taxon>Cnidaria</taxon>
        <taxon>Hydrozoa</taxon>
        <taxon>Hydroidolina</taxon>
        <taxon>Leptothecata</taxon>
        <taxon>Obeliida</taxon>
        <taxon>Clytiidae</taxon>
        <taxon>Clytia</taxon>
    </lineage>
</organism>
<keyword evidence="1" id="KW-0732">Signal</keyword>
<dbReference type="Proteomes" id="UP000594262">
    <property type="component" value="Unplaced"/>
</dbReference>
<dbReference type="AlphaFoldDB" id="A0A7M5WU82"/>